<dbReference type="GO" id="GO:0008198">
    <property type="term" value="F:ferrous iron binding"/>
    <property type="evidence" value="ECO:0007669"/>
    <property type="project" value="TreeGrafter"/>
</dbReference>
<evidence type="ECO:0000256" key="5">
    <source>
        <dbReference type="ARBA" id="ARBA00023002"/>
    </source>
</evidence>
<dbReference type="PROSITE" id="PS51471">
    <property type="entry name" value="FE2OG_OXY"/>
    <property type="match status" value="1"/>
</dbReference>
<dbReference type="PANTHER" id="PTHR12907:SF26">
    <property type="entry name" value="HIF PROLYL HYDROXYLASE, ISOFORM C"/>
    <property type="match status" value="1"/>
</dbReference>
<keyword evidence="3" id="KW-0847">Vitamin C</keyword>
<accession>A0A5B8SSW9</accession>
<keyword evidence="5" id="KW-0560">Oxidoreductase</keyword>
<feature type="domain" description="Fe2OG dioxygenase" evidence="7">
    <location>
        <begin position="103"/>
        <end position="205"/>
    </location>
</feature>
<dbReference type="GO" id="GO:0071456">
    <property type="term" value="P:cellular response to hypoxia"/>
    <property type="evidence" value="ECO:0007669"/>
    <property type="project" value="TreeGrafter"/>
</dbReference>
<dbReference type="Proteomes" id="UP000321272">
    <property type="component" value="Chromosome"/>
</dbReference>
<dbReference type="PANTHER" id="PTHR12907">
    <property type="entry name" value="EGL NINE HOMOLOG-RELATED"/>
    <property type="match status" value="1"/>
</dbReference>
<evidence type="ECO:0000256" key="1">
    <source>
        <dbReference type="ARBA" id="ARBA00001961"/>
    </source>
</evidence>
<dbReference type="OrthoDB" id="9783171at2"/>
<dbReference type="AlphaFoldDB" id="A0A5B8SSW9"/>
<evidence type="ECO:0000256" key="4">
    <source>
        <dbReference type="ARBA" id="ARBA00022964"/>
    </source>
</evidence>
<evidence type="ECO:0000313" key="8">
    <source>
        <dbReference type="EMBL" id="QEA39384.1"/>
    </source>
</evidence>
<dbReference type="GO" id="GO:0031543">
    <property type="term" value="F:peptidyl-proline dioxygenase activity"/>
    <property type="evidence" value="ECO:0007669"/>
    <property type="project" value="TreeGrafter"/>
</dbReference>
<evidence type="ECO:0000313" key="9">
    <source>
        <dbReference type="Proteomes" id="UP000321272"/>
    </source>
</evidence>
<reference evidence="8 9" key="1">
    <citation type="submission" date="2019-06" db="EMBL/GenBank/DDBJ databases">
        <title>Genome analyses of bacteria isolated from kimchi.</title>
        <authorList>
            <person name="Lee S."/>
            <person name="Ahn S."/>
            <person name="Roh S."/>
        </authorList>
    </citation>
    <scope>NUCLEOTIDE SEQUENCE [LARGE SCALE GENOMIC DNA]</scope>
    <source>
        <strain evidence="8 9">CBA4606</strain>
    </source>
</reference>
<dbReference type="EMBL" id="CP042382">
    <property type="protein sequence ID" value="QEA39384.1"/>
    <property type="molecule type" value="Genomic_DNA"/>
</dbReference>
<evidence type="ECO:0000256" key="6">
    <source>
        <dbReference type="ARBA" id="ARBA00023004"/>
    </source>
</evidence>
<sequence>MNDAASVFDRQAMARLVDHLVKDGWFVGENFLNLELCQALRTEVETLACKDALDAAGIGRGRQHSLRRDIRGDNIHWLDHGSQAQRRYLSAMAALQHQLNTELYLGLFEFEAHFAHYPPGAFYKAHLDSFEGRSNRIISTVTYLNSHWRPGDGGEMLIFDPNTQQEIARIPPKSGTFTCFLSEKILHEVLPTQQPRASIAGWFRRNASLGGLVDPPR</sequence>
<dbReference type="KEGG" id="paur:FGL86_10040"/>
<evidence type="ECO:0000256" key="2">
    <source>
        <dbReference type="ARBA" id="ARBA00022723"/>
    </source>
</evidence>
<name>A0A5B8SSW9_9GAMM</name>
<keyword evidence="2" id="KW-0479">Metal-binding</keyword>
<comment type="cofactor">
    <cofactor evidence="1">
        <name>L-ascorbate</name>
        <dbReference type="ChEBI" id="CHEBI:38290"/>
    </cofactor>
</comment>
<proteinExistence type="predicted"/>
<dbReference type="InterPro" id="IPR051559">
    <property type="entry name" value="HIF_prolyl_hydroxylases"/>
</dbReference>
<keyword evidence="6" id="KW-0408">Iron</keyword>
<gene>
    <name evidence="8" type="ORF">FGL86_10040</name>
</gene>
<organism evidence="8 9">
    <name type="scientific">Pistricoccus aurantiacus</name>
    <dbReference type="NCBI Taxonomy" id="1883414"/>
    <lineage>
        <taxon>Bacteria</taxon>
        <taxon>Pseudomonadati</taxon>
        <taxon>Pseudomonadota</taxon>
        <taxon>Gammaproteobacteria</taxon>
        <taxon>Oceanospirillales</taxon>
        <taxon>Halomonadaceae</taxon>
        <taxon>Pistricoccus</taxon>
    </lineage>
</organism>
<keyword evidence="9" id="KW-1185">Reference proteome</keyword>
<protein>
    <submittedName>
        <fullName evidence="8">2OG-Fe(II) oxygenase</fullName>
    </submittedName>
</protein>
<dbReference type="Pfam" id="PF13640">
    <property type="entry name" value="2OG-FeII_Oxy_3"/>
    <property type="match status" value="1"/>
</dbReference>
<dbReference type="SMART" id="SM00702">
    <property type="entry name" value="P4Hc"/>
    <property type="match status" value="1"/>
</dbReference>
<dbReference type="Gene3D" id="2.60.120.620">
    <property type="entry name" value="q2cbj1_9rhob like domain"/>
    <property type="match status" value="1"/>
</dbReference>
<dbReference type="InterPro" id="IPR006620">
    <property type="entry name" value="Pro_4_hyd_alph"/>
</dbReference>
<keyword evidence="4" id="KW-0223">Dioxygenase</keyword>
<dbReference type="InterPro" id="IPR044862">
    <property type="entry name" value="Pro_4_hyd_alph_FE2OG_OXY"/>
</dbReference>
<evidence type="ECO:0000259" key="7">
    <source>
        <dbReference type="PROSITE" id="PS51471"/>
    </source>
</evidence>
<dbReference type="RefSeq" id="WP_147184436.1">
    <property type="nucleotide sequence ID" value="NZ_CP042382.1"/>
</dbReference>
<dbReference type="GO" id="GO:0031418">
    <property type="term" value="F:L-ascorbic acid binding"/>
    <property type="evidence" value="ECO:0007669"/>
    <property type="project" value="UniProtKB-KW"/>
</dbReference>
<evidence type="ECO:0000256" key="3">
    <source>
        <dbReference type="ARBA" id="ARBA00022896"/>
    </source>
</evidence>
<dbReference type="InterPro" id="IPR005123">
    <property type="entry name" value="Oxoglu/Fe-dep_dioxygenase_dom"/>
</dbReference>